<dbReference type="STRING" id="634500.EbC_27010"/>
<organism evidence="3">
    <name type="scientific">Erwinia billingiae (strain Eb661)</name>
    <dbReference type="NCBI Taxonomy" id="634500"/>
    <lineage>
        <taxon>Bacteria</taxon>
        <taxon>Pseudomonadati</taxon>
        <taxon>Pseudomonadota</taxon>
        <taxon>Gammaproteobacteria</taxon>
        <taxon>Enterobacterales</taxon>
        <taxon>Erwiniaceae</taxon>
        <taxon>Erwinia</taxon>
    </lineage>
</organism>
<evidence type="ECO:0000313" key="3">
    <source>
        <dbReference type="Proteomes" id="UP000008793"/>
    </source>
</evidence>
<evidence type="ECO:0000256" key="1">
    <source>
        <dbReference type="SAM" id="Phobius"/>
    </source>
</evidence>
<reference evidence="2 3" key="1">
    <citation type="journal article" date="2010" name="BMC Genomics">
        <title>Genome comparison of the epiphytic bacteria Erwinia billingiae and E. tasmaniensis with the pear pathogen E. pyrifoliae.</title>
        <authorList>
            <person name="Kube M."/>
            <person name="Migdoll A.M."/>
            <person name="Gehring I."/>
            <person name="Heitmann K."/>
            <person name="Mayer Y."/>
            <person name="Kuhl H."/>
            <person name="Knaust F."/>
            <person name="Geider K."/>
            <person name="Reinhardt R."/>
        </authorList>
    </citation>
    <scope>NUCLEOTIDE SEQUENCE [LARGE SCALE GENOMIC DNA]</scope>
    <source>
        <strain evidence="2 3">Eb661</strain>
    </source>
</reference>
<dbReference type="EMBL" id="FP236843">
    <property type="protein sequence ID" value="CAX60232.1"/>
    <property type="molecule type" value="Genomic_DNA"/>
</dbReference>
<accession>D8MTS5</accession>
<proteinExistence type="predicted"/>
<keyword evidence="1" id="KW-0472">Membrane</keyword>
<protein>
    <submittedName>
        <fullName evidence="2">Uncharacterized protein</fullName>
    </submittedName>
</protein>
<keyword evidence="3" id="KW-1185">Reference proteome</keyword>
<evidence type="ECO:0000313" key="2">
    <source>
        <dbReference type="EMBL" id="CAX60232.1"/>
    </source>
</evidence>
<feature type="transmembrane region" description="Helical" evidence="1">
    <location>
        <begin position="98"/>
        <end position="121"/>
    </location>
</feature>
<dbReference type="Proteomes" id="UP000008793">
    <property type="component" value="Chromosome"/>
</dbReference>
<dbReference type="AlphaFoldDB" id="D8MTS5"/>
<gene>
    <name evidence="2" type="ordered locus">EbC_27010</name>
</gene>
<keyword evidence="1" id="KW-0812">Transmembrane</keyword>
<sequence>MKLLVDIINHTHDDDLYSFANDDVEQAMKTYTALLNNTSGRTAMSEDDVEMGLLSNRAHAVMVTPNNQNFFNKHTAGNSGWWNPLKVRDVYNKSNRDFLWEILAPIGTFLTSGSTVAAILREVSVRVALYSAGSTSALVSLLLVLRSRNKEHQLKDNKDLMNAFKSLAKSKIELKKSYLKVISKLRNDLGPHVKEDKKEDTLANLNSDLNIWGASEGMKTFIHGGFMNISGDSNPEIKIVDNGWVINFDQTMTFSKNDIEILERMA</sequence>
<keyword evidence="1" id="KW-1133">Transmembrane helix</keyword>
<dbReference type="KEGG" id="ebi:EbC_27010"/>
<feature type="transmembrane region" description="Helical" evidence="1">
    <location>
        <begin position="127"/>
        <end position="145"/>
    </location>
</feature>
<name>D8MTS5_ERWBE</name>
<dbReference type="HOGENOM" id="CLU_965928_0_0_6"/>